<name>A0A644UYN6_9ZZZZ</name>
<evidence type="ECO:0000313" key="1">
    <source>
        <dbReference type="EMBL" id="MPL84077.1"/>
    </source>
</evidence>
<proteinExistence type="predicted"/>
<reference evidence="1" key="1">
    <citation type="submission" date="2019-08" db="EMBL/GenBank/DDBJ databases">
        <authorList>
            <person name="Kucharzyk K."/>
            <person name="Murdoch R.W."/>
            <person name="Higgins S."/>
            <person name="Loffler F."/>
        </authorList>
    </citation>
    <scope>NUCLEOTIDE SEQUENCE</scope>
</reference>
<gene>
    <name evidence="1" type="ORF">SDC9_30036</name>
</gene>
<dbReference type="AlphaFoldDB" id="A0A644UYN6"/>
<comment type="caution">
    <text evidence="1">The sequence shown here is derived from an EMBL/GenBank/DDBJ whole genome shotgun (WGS) entry which is preliminary data.</text>
</comment>
<accession>A0A644UYN6</accession>
<sequence length="347" mass="39072">MHMKTISLFFSMMLLVICMGACEGGPVVSKATGSPGDLIVVMDKSAWEGPAGIAIKDLLSSDVPGLTQPEPVMDISYTEPQNFDRMLQIVRNIMIVEINPSMYTKAGMNYSQDRWAKGQIILKLQAPDAASLELYITNNAKSILDFFVKSELNRTIETLDKTYSSYTYKKVKEIFDVELKAPESMKFYKDTTNFFWASNNAAEGRRDMIIYSFPYTDNNTFTPEYLIAKRDSVLKANIPGSFENSYMTTETRFGGVSFTPITVKGKYCAEIRGLWKMVGDMMGGPFVSHARLDEANQRVIVVEGFVYAPEKDKRNIIRQVEASLYTLKLPGEFDQPDEEPLQAELSN</sequence>
<evidence type="ECO:0008006" key="2">
    <source>
        <dbReference type="Google" id="ProtNLM"/>
    </source>
</evidence>
<protein>
    <recommendedName>
        <fullName evidence="2">DUF4837 domain-containing protein</fullName>
    </recommendedName>
</protein>
<organism evidence="1">
    <name type="scientific">bioreactor metagenome</name>
    <dbReference type="NCBI Taxonomy" id="1076179"/>
    <lineage>
        <taxon>unclassified sequences</taxon>
        <taxon>metagenomes</taxon>
        <taxon>ecological metagenomes</taxon>
    </lineage>
</organism>
<dbReference type="EMBL" id="VSSQ01000184">
    <property type="protein sequence ID" value="MPL84077.1"/>
    <property type="molecule type" value="Genomic_DNA"/>
</dbReference>
<dbReference type="Pfam" id="PF16125">
    <property type="entry name" value="DUF4837"/>
    <property type="match status" value="1"/>
</dbReference>
<dbReference type="InterPro" id="IPR032286">
    <property type="entry name" value="DUF4837"/>
</dbReference>